<name>A0A0M4CZ10_9CORY</name>
<gene>
    <name evidence="3" type="ORF">CDES_10195</name>
</gene>
<dbReference type="EMBL" id="CP009220">
    <property type="protein sequence ID" value="ALC06420.1"/>
    <property type="molecule type" value="Genomic_DNA"/>
</dbReference>
<sequence>MNASSNTPSDSDREFLQAELTRLVGQGRLDLDTYQNIVDTVWSTDDMGELVRIRARFLGGPQFQHPGTSQGHRPPPHPEQQQAPGYQQGHQQSHQQDHQHFGQPAYNPNFPGQQPQHFPPQQQHPQQPQQPHPGYYPMQQPPTQPGQYQPSPHGGIPMGGQPAQPVNGQYPREPETSTMGSIRKTGEWLVPAYSEYRLNGADLYLDIRHATAAAPVITFDVNMTMAAMTVIVPPGVHVDVQMTAKNWSDFKIDTSTPIPGAPRVIITGVSRASGLKVFTRSPHERIGFWKQMGM</sequence>
<reference evidence="3 4" key="1">
    <citation type="submission" date="2014-08" db="EMBL/GenBank/DDBJ databases">
        <title>Complete genome sequence of Corynebacterium deserti GIMN1.010 (=DSM 45689), isolated from desert sand in western China.</title>
        <authorList>
            <person name="Ruckert C."/>
            <person name="Albersmeier A."/>
            <person name="Kalinowski J."/>
        </authorList>
    </citation>
    <scope>NUCLEOTIDE SEQUENCE [LARGE SCALE GENOMIC DNA]</scope>
    <source>
        <strain evidence="3 4">GIMN1.010</strain>
    </source>
</reference>
<feature type="compositionally biased region" description="Low complexity" evidence="1">
    <location>
        <begin position="101"/>
        <end position="138"/>
    </location>
</feature>
<dbReference type="Pfam" id="PF08044">
    <property type="entry name" value="DUF1707"/>
    <property type="match status" value="1"/>
</dbReference>
<proteinExistence type="predicted"/>
<organism evidence="3 4">
    <name type="scientific">Corynebacterium deserti GIMN1.010</name>
    <dbReference type="NCBI Taxonomy" id="931089"/>
    <lineage>
        <taxon>Bacteria</taxon>
        <taxon>Bacillati</taxon>
        <taxon>Actinomycetota</taxon>
        <taxon>Actinomycetes</taxon>
        <taxon>Mycobacteriales</taxon>
        <taxon>Corynebacteriaceae</taxon>
        <taxon>Corynebacterium</taxon>
    </lineage>
</organism>
<dbReference type="PANTHER" id="PTHR40763:SF5">
    <property type="entry name" value="MEMBRANE PROTEIN"/>
    <property type="match status" value="1"/>
</dbReference>
<feature type="compositionally biased region" description="Low complexity" evidence="1">
    <location>
        <begin position="79"/>
        <end position="94"/>
    </location>
</feature>
<evidence type="ECO:0000313" key="3">
    <source>
        <dbReference type="EMBL" id="ALC06420.1"/>
    </source>
</evidence>
<feature type="region of interest" description="Disordered" evidence="1">
    <location>
        <begin position="60"/>
        <end position="182"/>
    </location>
</feature>
<accession>A0A0M4CZ10</accession>
<dbReference type="RefSeq" id="WP_231686415.1">
    <property type="nucleotide sequence ID" value="NZ_CP009220.1"/>
</dbReference>
<dbReference type="PATRIC" id="fig|931089.4.peg.2064"/>
<evidence type="ECO:0000256" key="1">
    <source>
        <dbReference type="SAM" id="MobiDB-lite"/>
    </source>
</evidence>
<feature type="domain" description="DUF1707" evidence="2">
    <location>
        <begin position="9"/>
        <end position="53"/>
    </location>
</feature>
<protein>
    <recommendedName>
        <fullName evidence="2">DUF1707 domain-containing protein</fullName>
    </recommendedName>
</protein>
<dbReference type="AlphaFoldDB" id="A0A0M4CZ10"/>
<dbReference type="InterPro" id="IPR012551">
    <property type="entry name" value="DUF1707_SHOCT-like"/>
</dbReference>
<evidence type="ECO:0000259" key="2">
    <source>
        <dbReference type="Pfam" id="PF08044"/>
    </source>
</evidence>
<dbReference type="STRING" id="931089.CDES_10195"/>
<dbReference type="KEGG" id="cdx:CDES_10195"/>
<evidence type="ECO:0000313" key="4">
    <source>
        <dbReference type="Proteomes" id="UP000068067"/>
    </source>
</evidence>
<dbReference type="PANTHER" id="PTHR40763">
    <property type="entry name" value="MEMBRANE PROTEIN-RELATED"/>
    <property type="match status" value="1"/>
</dbReference>
<keyword evidence="4" id="KW-1185">Reference proteome</keyword>
<dbReference type="Proteomes" id="UP000068067">
    <property type="component" value="Chromosome"/>
</dbReference>